<keyword evidence="2" id="KW-0677">Repeat</keyword>
<dbReference type="PANTHER" id="PTHR11689:SF163">
    <property type="entry name" value="CHLORIDE CHANNEL PROTEIN B"/>
    <property type="match status" value="1"/>
</dbReference>
<dbReference type="EMBL" id="GL883010">
    <property type="protein sequence ID" value="EGG20655.1"/>
    <property type="molecule type" value="Genomic_DNA"/>
</dbReference>
<evidence type="ECO:0000256" key="6">
    <source>
        <dbReference type="PROSITE-ProRule" id="PRU00703"/>
    </source>
</evidence>
<evidence type="ECO:0000313" key="8">
    <source>
        <dbReference type="EMBL" id="EGG20655.1"/>
    </source>
</evidence>
<keyword evidence="9" id="KW-1185">Reference proteome</keyword>
<dbReference type="Pfam" id="PF00571">
    <property type="entry name" value="CBS"/>
    <property type="match status" value="1"/>
</dbReference>
<dbReference type="AlphaFoldDB" id="F4PSA9"/>
<dbReference type="PROSITE" id="PS51371">
    <property type="entry name" value="CBS"/>
    <property type="match status" value="1"/>
</dbReference>
<dbReference type="SUPFAM" id="SSF54631">
    <property type="entry name" value="CBS-domain pair"/>
    <property type="match status" value="1"/>
</dbReference>
<dbReference type="PANTHER" id="PTHR11689">
    <property type="entry name" value="CHLORIDE CHANNEL PROTEIN CLC FAMILY MEMBER"/>
    <property type="match status" value="1"/>
</dbReference>
<evidence type="ECO:0000256" key="5">
    <source>
        <dbReference type="ARBA" id="ARBA00023214"/>
    </source>
</evidence>
<dbReference type="InterPro" id="IPR000644">
    <property type="entry name" value="CBS_dom"/>
</dbReference>
<evidence type="ECO:0000256" key="4">
    <source>
        <dbReference type="ARBA" id="ARBA00023122"/>
    </source>
</evidence>
<dbReference type="InterPro" id="IPR046342">
    <property type="entry name" value="CBS_dom_sf"/>
</dbReference>
<reference evidence="9" key="1">
    <citation type="journal article" date="2011" name="Genome Res.">
        <title>Phylogeny-wide analysis of social amoeba genomes highlights ancient origins for complex intercellular communication.</title>
        <authorList>
            <person name="Heidel A.J."/>
            <person name="Lawal H.M."/>
            <person name="Felder M."/>
            <person name="Schilde C."/>
            <person name="Helps N.R."/>
            <person name="Tunggal B."/>
            <person name="Rivero F."/>
            <person name="John U."/>
            <person name="Schleicher M."/>
            <person name="Eichinger L."/>
            <person name="Platzer M."/>
            <person name="Noegel A.A."/>
            <person name="Schaap P."/>
            <person name="Gloeckner G."/>
        </authorList>
    </citation>
    <scope>NUCLEOTIDE SEQUENCE [LARGE SCALE GENOMIC DNA]</scope>
    <source>
        <strain evidence="9">SH3</strain>
    </source>
</reference>
<proteinExistence type="predicted"/>
<protein>
    <submittedName>
        <fullName evidence="8">Chloride channel protein</fullName>
    </submittedName>
</protein>
<evidence type="ECO:0000256" key="3">
    <source>
        <dbReference type="ARBA" id="ARBA00023065"/>
    </source>
</evidence>
<dbReference type="InterPro" id="IPR051280">
    <property type="entry name" value="Cl-channel/antiporter"/>
</dbReference>
<dbReference type="RefSeq" id="XP_004358505.1">
    <property type="nucleotide sequence ID" value="XM_004358448.1"/>
</dbReference>
<keyword evidence="1" id="KW-0813">Transport</keyword>
<organism evidence="8 9">
    <name type="scientific">Cavenderia fasciculata</name>
    <name type="common">Slime mold</name>
    <name type="synonym">Dictyostelium fasciculatum</name>
    <dbReference type="NCBI Taxonomy" id="261658"/>
    <lineage>
        <taxon>Eukaryota</taxon>
        <taxon>Amoebozoa</taxon>
        <taxon>Evosea</taxon>
        <taxon>Eumycetozoa</taxon>
        <taxon>Dictyostelia</taxon>
        <taxon>Acytosteliales</taxon>
        <taxon>Cavenderiaceae</taxon>
        <taxon>Cavenderia</taxon>
    </lineage>
</organism>
<evidence type="ECO:0000259" key="7">
    <source>
        <dbReference type="PROSITE" id="PS51371"/>
    </source>
</evidence>
<keyword evidence="5" id="KW-0868">Chloride</keyword>
<keyword evidence="3" id="KW-0406">Ion transport</keyword>
<evidence type="ECO:0000256" key="1">
    <source>
        <dbReference type="ARBA" id="ARBA00022448"/>
    </source>
</evidence>
<feature type="domain" description="CBS" evidence="7">
    <location>
        <begin position="133"/>
        <end position="180"/>
    </location>
</feature>
<name>F4PSA9_CACFS</name>
<dbReference type="OrthoDB" id="428525at2759"/>
<dbReference type="GO" id="GO:0015108">
    <property type="term" value="F:chloride transmembrane transporter activity"/>
    <property type="evidence" value="ECO:0007669"/>
    <property type="project" value="TreeGrafter"/>
</dbReference>
<dbReference type="KEGG" id="dfa:DFA_00516"/>
<sequence length="180" mass="20408">MNLDAEAILASQGVVGQDSPPLRSVSKRGQSSSTYAKSEVDLFQKQAHTEGKTLCGLILRSQLLVLLKRRIFVDFTSTQESLNFTSYEGAERLPLDYAEFCKEMASRLPTVHEISQRLTPQDMERFVDLRPYMNFAVVSIKNYSSLSEAYRLFRLAGLRHLVVVNVFNQIVGMITRKDLL</sequence>
<evidence type="ECO:0000313" key="9">
    <source>
        <dbReference type="Proteomes" id="UP000007797"/>
    </source>
</evidence>
<dbReference type="Gene3D" id="3.10.580.10">
    <property type="entry name" value="CBS-domain"/>
    <property type="match status" value="1"/>
</dbReference>
<keyword evidence="4 6" id="KW-0129">CBS domain</keyword>
<accession>F4PSA9</accession>
<evidence type="ECO:0000256" key="2">
    <source>
        <dbReference type="ARBA" id="ARBA00022737"/>
    </source>
</evidence>
<dbReference type="GeneID" id="14873427"/>
<gene>
    <name evidence="8" type="ORF">DFA_00516</name>
</gene>
<dbReference type="Proteomes" id="UP000007797">
    <property type="component" value="Unassembled WGS sequence"/>
</dbReference>